<dbReference type="CDD" id="cd13963">
    <property type="entry name" value="PT_UbiA_2"/>
    <property type="match status" value="1"/>
</dbReference>
<evidence type="ECO:0000256" key="3">
    <source>
        <dbReference type="ARBA" id="ARBA00022989"/>
    </source>
</evidence>
<dbReference type="GO" id="GO:0016765">
    <property type="term" value="F:transferase activity, transferring alkyl or aryl (other than methyl) groups"/>
    <property type="evidence" value="ECO:0007669"/>
    <property type="project" value="InterPro"/>
</dbReference>
<evidence type="ECO:0000256" key="5">
    <source>
        <dbReference type="SAM" id="Phobius"/>
    </source>
</evidence>
<feature type="transmembrane region" description="Helical" evidence="5">
    <location>
        <begin position="117"/>
        <end position="134"/>
    </location>
</feature>
<feature type="transmembrane region" description="Helical" evidence="5">
    <location>
        <begin position="243"/>
        <end position="263"/>
    </location>
</feature>
<reference evidence="6" key="1">
    <citation type="submission" date="2020-05" db="EMBL/GenBank/DDBJ databases">
        <authorList>
            <person name="Chiriac C."/>
            <person name="Salcher M."/>
            <person name="Ghai R."/>
            <person name="Kavagutti S V."/>
        </authorList>
    </citation>
    <scope>NUCLEOTIDE SEQUENCE</scope>
</reference>
<keyword evidence="4 5" id="KW-0472">Membrane</keyword>
<feature type="transmembrane region" description="Helical" evidence="5">
    <location>
        <begin position="86"/>
        <end position="111"/>
    </location>
</feature>
<comment type="subcellular location">
    <subcellularLocation>
        <location evidence="1">Membrane</location>
        <topology evidence="1">Multi-pass membrane protein</topology>
    </subcellularLocation>
</comment>
<proteinExistence type="predicted"/>
<evidence type="ECO:0000256" key="1">
    <source>
        <dbReference type="ARBA" id="ARBA00004141"/>
    </source>
</evidence>
<dbReference type="NCBIfam" id="NF008978">
    <property type="entry name" value="PRK12324.1-4"/>
    <property type="match status" value="1"/>
</dbReference>
<keyword evidence="3 5" id="KW-1133">Transmembrane helix</keyword>
<sequence length="301" mass="32326">MQQPRNLLTGVVSALRPRQWIKNGLVIIAPAAAGQITSGATLRHTAEAFVAFTLAASGLYLINDLRDREADRLHPTKKFRAIASGVVPLPIALVLAVVLLVGAMAISWFAVASGHDLFFVVATYITLTVAYSMVLKRQPVIEFAIVASGFFLRALGGAVVSDLYVSSWFLAVTAFAALFLVIGKRTAELKELGSNAGAHRAVLAEYTPEFLRSALTLVASVVVTTYCLWAFDVSPTGLSSVHHRVVLIRLTAVPVVVAILHILRRLERGDGGAPEDLVFSDHTLQVLGLLWAVLFVLGIHA</sequence>
<gene>
    <name evidence="6" type="ORF">UFOPK2958_00691</name>
</gene>
<dbReference type="InterPro" id="IPR044878">
    <property type="entry name" value="UbiA_sf"/>
</dbReference>
<evidence type="ECO:0000256" key="4">
    <source>
        <dbReference type="ARBA" id="ARBA00023136"/>
    </source>
</evidence>
<dbReference type="InterPro" id="IPR000537">
    <property type="entry name" value="UbiA_prenyltransferase"/>
</dbReference>
<organism evidence="6">
    <name type="scientific">freshwater metagenome</name>
    <dbReference type="NCBI Taxonomy" id="449393"/>
    <lineage>
        <taxon>unclassified sequences</taxon>
        <taxon>metagenomes</taxon>
        <taxon>ecological metagenomes</taxon>
    </lineage>
</organism>
<feature type="transmembrane region" description="Helical" evidence="5">
    <location>
        <begin position="165"/>
        <end position="182"/>
    </location>
</feature>
<dbReference type="InterPro" id="IPR050475">
    <property type="entry name" value="Prenyltransferase_related"/>
</dbReference>
<feature type="transmembrane region" description="Helical" evidence="5">
    <location>
        <begin position="141"/>
        <end position="159"/>
    </location>
</feature>
<dbReference type="GO" id="GO:0016020">
    <property type="term" value="C:membrane"/>
    <property type="evidence" value="ECO:0007669"/>
    <property type="project" value="UniProtKB-SubCell"/>
</dbReference>
<dbReference type="EMBL" id="CAFAAB010000065">
    <property type="protein sequence ID" value="CAB4783436.1"/>
    <property type="molecule type" value="Genomic_DNA"/>
</dbReference>
<dbReference type="Gene3D" id="1.10.357.140">
    <property type="entry name" value="UbiA prenyltransferase"/>
    <property type="match status" value="1"/>
</dbReference>
<dbReference type="AlphaFoldDB" id="A0A6J6WIS7"/>
<dbReference type="PANTHER" id="PTHR42723">
    <property type="entry name" value="CHLOROPHYLL SYNTHASE"/>
    <property type="match status" value="1"/>
</dbReference>
<name>A0A6J6WIS7_9ZZZZ</name>
<feature type="transmembrane region" description="Helical" evidence="5">
    <location>
        <begin position="20"/>
        <end position="42"/>
    </location>
</feature>
<evidence type="ECO:0000313" key="6">
    <source>
        <dbReference type="EMBL" id="CAB4783436.1"/>
    </source>
</evidence>
<accession>A0A6J6WIS7</accession>
<feature type="transmembrane region" description="Helical" evidence="5">
    <location>
        <begin position="284"/>
        <end position="300"/>
    </location>
</feature>
<feature type="transmembrane region" description="Helical" evidence="5">
    <location>
        <begin position="48"/>
        <end position="65"/>
    </location>
</feature>
<dbReference type="Pfam" id="PF01040">
    <property type="entry name" value="UbiA"/>
    <property type="match status" value="1"/>
</dbReference>
<keyword evidence="2 5" id="KW-0812">Transmembrane</keyword>
<evidence type="ECO:0000256" key="2">
    <source>
        <dbReference type="ARBA" id="ARBA00022692"/>
    </source>
</evidence>
<dbReference type="PANTHER" id="PTHR42723:SF1">
    <property type="entry name" value="CHLOROPHYLL SYNTHASE, CHLOROPLASTIC"/>
    <property type="match status" value="1"/>
</dbReference>
<feature type="transmembrane region" description="Helical" evidence="5">
    <location>
        <begin position="210"/>
        <end position="231"/>
    </location>
</feature>
<protein>
    <submittedName>
        <fullName evidence="6">Unannotated protein</fullName>
    </submittedName>
</protein>